<evidence type="ECO:0000313" key="2">
    <source>
        <dbReference type="Proteomes" id="UP000799423"/>
    </source>
</evidence>
<organism evidence="1 2">
    <name type="scientific">Plenodomus tracheiphilus IPT5</name>
    <dbReference type="NCBI Taxonomy" id="1408161"/>
    <lineage>
        <taxon>Eukaryota</taxon>
        <taxon>Fungi</taxon>
        <taxon>Dikarya</taxon>
        <taxon>Ascomycota</taxon>
        <taxon>Pezizomycotina</taxon>
        <taxon>Dothideomycetes</taxon>
        <taxon>Pleosporomycetidae</taxon>
        <taxon>Pleosporales</taxon>
        <taxon>Pleosporineae</taxon>
        <taxon>Leptosphaeriaceae</taxon>
        <taxon>Plenodomus</taxon>
    </lineage>
</organism>
<reference evidence="1" key="1">
    <citation type="submission" date="2020-01" db="EMBL/GenBank/DDBJ databases">
        <authorList>
            <consortium name="DOE Joint Genome Institute"/>
            <person name="Haridas S."/>
            <person name="Albert R."/>
            <person name="Binder M."/>
            <person name="Bloem J."/>
            <person name="Labutti K."/>
            <person name="Salamov A."/>
            <person name="Andreopoulos B."/>
            <person name="Baker S.E."/>
            <person name="Barry K."/>
            <person name="Bills G."/>
            <person name="Bluhm B.H."/>
            <person name="Cannon C."/>
            <person name="Castanera R."/>
            <person name="Culley D.E."/>
            <person name="Daum C."/>
            <person name="Ezra D."/>
            <person name="Gonzalez J.B."/>
            <person name="Henrissat B."/>
            <person name="Kuo A."/>
            <person name="Liang C."/>
            <person name="Lipzen A."/>
            <person name="Lutzoni F."/>
            <person name="Magnuson J."/>
            <person name="Mondo S."/>
            <person name="Nolan M."/>
            <person name="Ohm R."/>
            <person name="Pangilinan J."/>
            <person name="Park H.-J."/>
            <person name="Ramirez L."/>
            <person name="Alfaro M."/>
            <person name="Sun H."/>
            <person name="Tritt A."/>
            <person name="Yoshinaga Y."/>
            <person name="Zwiers L.-H."/>
            <person name="Turgeon B.G."/>
            <person name="Goodwin S.B."/>
            <person name="Spatafora J.W."/>
            <person name="Crous P.W."/>
            <person name="Grigoriev I.V."/>
        </authorList>
    </citation>
    <scope>NUCLEOTIDE SEQUENCE</scope>
    <source>
        <strain evidence="1">IPT5</strain>
    </source>
</reference>
<proteinExistence type="predicted"/>
<name>A0A6A7B814_9PLEO</name>
<dbReference type="OrthoDB" id="2157530at2759"/>
<accession>A0A6A7B814</accession>
<keyword evidence="2" id="KW-1185">Reference proteome</keyword>
<gene>
    <name evidence="1" type="ORF">T440DRAFT_530636</name>
</gene>
<dbReference type="AlphaFoldDB" id="A0A6A7B814"/>
<protein>
    <submittedName>
        <fullName evidence="1">Uncharacterized protein</fullName>
    </submittedName>
</protein>
<evidence type="ECO:0000313" key="1">
    <source>
        <dbReference type="EMBL" id="KAF2850519.1"/>
    </source>
</evidence>
<dbReference type="EMBL" id="MU006306">
    <property type="protein sequence ID" value="KAF2850519.1"/>
    <property type="molecule type" value="Genomic_DNA"/>
</dbReference>
<dbReference type="Proteomes" id="UP000799423">
    <property type="component" value="Unassembled WGS sequence"/>
</dbReference>
<sequence length="363" mass="40149">MYLQSKFYASEPSALETIDSSKAVALFQLSRNVFRRGPGMSTTTRLMTLQSLVMAATPFDVTDHRDMIFALQHLANDDDTLISRTTNDGESTYFAADYSKHLVDVLVAFCCIIRSPSIHFFHEAKCCTGSSTWIISSTAVQCISRLWYAKHHRPPAAAAILRAKGILLGAIQSHSCCNQKGRILARALCMLGWSGKLKNDVGDKLWRTFVANRGPAERTAPAWYRRACALALTHLNDHGDLPLAHLLAARSEPSMMMDYLERVQIMTESRHVSQCGNTTPRIGEGAQADCVGMDIVGTGPYSIKIMIQYAYYTAALYLLFSGVHQVIAVGRVAPSGSSDRALSMTLCKAKCFLVWAKQRWRKG</sequence>